<protein>
    <recommendedName>
        <fullName evidence="2">L1 transposable element RRM domain-containing protein</fullName>
    </recommendedName>
</protein>
<accession>A0A2D4EX33</accession>
<proteinExistence type="predicted"/>
<dbReference type="AlphaFoldDB" id="A0A2D4EX33"/>
<reference evidence="1" key="1">
    <citation type="submission" date="2017-07" db="EMBL/GenBank/DDBJ databases">
        <authorList>
            <person name="Mikheyev A."/>
            <person name="Grau M."/>
        </authorList>
    </citation>
    <scope>NUCLEOTIDE SEQUENCE</scope>
    <source>
        <tissue evidence="1">Venom_gland</tissue>
    </source>
</reference>
<reference evidence="1" key="2">
    <citation type="submission" date="2017-11" db="EMBL/GenBank/DDBJ databases">
        <title>Coralsnake Venomics: Analyses of Venom Gland Transcriptomes and Proteomes of Six Brazilian Taxa.</title>
        <authorList>
            <person name="Aird S.D."/>
            <person name="Jorge da Silva N."/>
            <person name="Qiu L."/>
            <person name="Villar-Briones A."/>
            <person name="Aparecida-Saddi V."/>
            <person name="Campos-Telles M.P."/>
            <person name="Grau M."/>
            <person name="Mikheyev A.S."/>
        </authorList>
    </citation>
    <scope>NUCLEOTIDE SEQUENCE</scope>
    <source>
        <tissue evidence="1">Venom_gland</tissue>
    </source>
</reference>
<evidence type="ECO:0008006" key="2">
    <source>
        <dbReference type="Google" id="ProtNLM"/>
    </source>
</evidence>
<sequence length="125" mass="14946">MGEMDTSLIEVERDKSGLGWEIDKSEFYLRFQNVEEEKGEDLVEVMANILAEALEITIETMKDEMDETFCVYTRYAMRNKLPREVHIRFKKKIIKTQILQVTKDKTLKYKEKEITVLKQIPRRIR</sequence>
<dbReference type="Gene3D" id="3.30.70.1820">
    <property type="entry name" value="L1 transposable element, RRM domain"/>
    <property type="match status" value="1"/>
</dbReference>
<dbReference type="EMBL" id="IACJ01033193">
    <property type="protein sequence ID" value="LAA39807.1"/>
    <property type="molecule type" value="Transcribed_RNA"/>
</dbReference>
<evidence type="ECO:0000313" key="1">
    <source>
        <dbReference type="EMBL" id="LAA39807.1"/>
    </source>
</evidence>
<organism evidence="1">
    <name type="scientific">Micrurus corallinus</name>
    <name type="common">Brazilian coral snake</name>
    <dbReference type="NCBI Taxonomy" id="54390"/>
    <lineage>
        <taxon>Eukaryota</taxon>
        <taxon>Metazoa</taxon>
        <taxon>Chordata</taxon>
        <taxon>Craniata</taxon>
        <taxon>Vertebrata</taxon>
        <taxon>Euteleostomi</taxon>
        <taxon>Lepidosauria</taxon>
        <taxon>Squamata</taxon>
        <taxon>Bifurcata</taxon>
        <taxon>Unidentata</taxon>
        <taxon>Episquamata</taxon>
        <taxon>Toxicofera</taxon>
        <taxon>Serpentes</taxon>
        <taxon>Colubroidea</taxon>
        <taxon>Elapidae</taxon>
        <taxon>Elapinae</taxon>
        <taxon>Micrurus</taxon>
    </lineage>
</organism>
<name>A0A2D4EX33_MICCO</name>